<comment type="similarity">
    <text evidence="2">Belongs to the GroES chaperonin family.</text>
</comment>
<dbReference type="PRINTS" id="PR00297">
    <property type="entry name" value="CHAPERONIN10"/>
</dbReference>
<dbReference type="CDD" id="cd00320">
    <property type="entry name" value="cpn10"/>
    <property type="match status" value="1"/>
</dbReference>
<dbReference type="InterPro" id="IPR037124">
    <property type="entry name" value="Chaperonin_GroES_sf"/>
</dbReference>
<dbReference type="SMART" id="SM00883">
    <property type="entry name" value="Cpn10"/>
    <property type="match status" value="1"/>
</dbReference>
<evidence type="ECO:0000256" key="2">
    <source>
        <dbReference type="RuleBase" id="RU003479"/>
    </source>
</evidence>
<evidence type="ECO:0000256" key="1">
    <source>
        <dbReference type="ARBA" id="ARBA00023186"/>
    </source>
</evidence>
<dbReference type="AlphaFoldDB" id="A0A8D9B615"/>
<sequence length="109" mass="12829">MLKIKKKKKKKKKKKMDFFPLYDKIVVIKIEAENKVGNIFVPINENNILKGKVLKIGCGKLLENGILKPLIVKKNDIILFKDNYNIEKYKENNIEYFFLKESDIITIIN</sequence>
<dbReference type="Gene3D" id="2.30.33.40">
    <property type="entry name" value="GroES chaperonin"/>
    <property type="match status" value="1"/>
</dbReference>
<dbReference type="EMBL" id="HBUF01604119">
    <property type="protein sequence ID" value="CAG6777080.1"/>
    <property type="molecule type" value="Transcribed_RNA"/>
</dbReference>
<reference evidence="3" key="1">
    <citation type="submission" date="2021-05" db="EMBL/GenBank/DDBJ databases">
        <authorList>
            <person name="Alioto T."/>
            <person name="Alioto T."/>
            <person name="Gomez Garrido J."/>
        </authorList>
    </citation>
    <scope>NUCLEOTIDE SEQUENCE</scope>
</reference>
<name>A0A8D9B615_9HEMI</name>
<dbReference type="Pfam" id="PF00166">
    <property type="entry name" value="Cpn10"/>
    <property type="match status" value="1"/>
</dbReference>
<accession>A0A8D9B615</accession>
<dbReference type="GO" id="GO:0005524">
    <property type="term" value="F:ATP binding"/>
    <property type="evidence" value="ECO:0007669"/>
    <property type="project" value="InterPro"/>
</dbReference>
<dbReference type="SUPFAM" id="SSF50129">
    <property type="entry name" value="GroES-like"/>
    <property type="match status" value="1"/>
</dbReference>
<proteinExistence type="inferred from homology"/>
<protein>
    <submittedName>
        <fullName evidence="3">10 kDa chaperonin</fullName>
    </submittedName>
</protein>
<dbReference type="EMBL" id="HBUF01604118">
    <property type="protein sequence ID" value="CAG6777078.1"/>
    <property type="molecule type" value="Transcribed_RNA"/>
</dbReference>
<dbReference type="EMBL" id="HBUF01604120">
    <property type="protein sequence ID" value="CAG6777082.1"/>
    <property type="molecule type" value="Transcribed_RNA"/>
</dbReference>
<dbReference type="InterPro" id="IPR020818">
    <property type="entry name" value="Chaperonin_GroES"/>
</dbReference>
<dbReference type="GO" id="GO:0044183">
    <property type="term" value="F:protein folding chaperone"/>
    <property type="evidence" value="ECO:0007669"/>
    <property type="project" value="InterPro"/>
</dbReference>
<keyword evidence="1 2" id="KW-0143">Chaperone</keyword>
<dbReference type="InterPro" id="IPR011032">
    <property type="entry name" value="GroES-like_sf"/>
</dbReference>
<evidence type="ECO:0000313" key="3">
    <source>
        <dbReference type="EMBL" id="CAG6777082.1"/>
    </source>
</evidence>
<organism evidence="3">
    <name type="scientific">Cacopsylla melanoneura</name>
    <dbReference type="NCBI Taxonomy" id="428564"/>
    <lineage>
        <taxon>Eukaryota</taxon>
        <taxon>Metazoa</taxon>
        <taxon>Ecdysozoa</taxon>
        <taxon>Arthropoda</taxon>
        <taxon>Hexapoda</taxon>
        <taxon>Insecta</taxon>
        <taxon>Pterygota</taxon>
        <taxon>Neoptera</taxon>
        <taxon>Paraneoptera</taxon>
        <taxon>Hemiptera</taxon>
        <taxon>Sternorrhyncha</taxon>
        <taxon>Psylloidea</taxon>
        <taxon>Psyllidae</taxon>
        <taxon>Psyllinae</taxon>
        <taxon>Cacopsylla</taxon>
    </lineage>
</organism>